<dbReference type="SUPFAM" id="SSF53448">
    <property type="entry name" value="Nucleotide-diphospho-sugar transferases"/>
    <property type="match status" value="1"/>
</dbReference>
<dbReference type="Proteomes" id="UP000239532">
    <property type="component" value="Unassembled WGS sequence"/>
</dbReference>
<evidence type="ECO:0000259" key="1">
    <source>
        <dbReference type="Pfam" id="PF00535"/>
    </source>
</evidence>
<dbReference type="InterPro" id="IPR001173">
    <property type="entry name" value="Glyco_trans_2-like"/>
</dbReference>
<dbReference type="AlphaFoldDB" id="A0A2S9WWN0"/>
<keyword evidence="2" id="KW-0808">Transferase</keyword>
<dbReference type="PANTHER" id="PTHR22916">
    <property type="entry name" value="GLYCOSYLTRANSFERASE"/>
    <property type="match status" value="1"/>
</dbReference>
<dbReference type="GO" id="GO:0016758">
    <property type="term" value="F:hexosyltransferase activity"/>
    <property type="evidence" value="ECO:0007669"/>
    <property type="project" value="UniProtKB-ARBA"/>
</dbReference>
<name>A0A2S9WWN0_9FLAO</name>
<gene>
    <name evidence="2" type="ORF">BST86_12130</name>
</gene>
<reference evidence="2 3" key="1">
    <citation type="submission" date="2016-11" db="EMBL/GenBank/DDBJ databases">
        <title>Trade-off between light-utilization and light-protection in marine flavobacteria.</title>
        <authorList>
            <person name="Kumagai Y."/>
        </authorList>
    </citation>
    <scope>NUCLEOTIDE SEQUENCE [LARGE SCALE GENOMIC DNA]</scope>
    <source>
        <strain evidence="2 3">JCM 17109</strain>
    </source>
</reference>
<proteinExistence type="predicted"/>
<keyword evidence="3" id="KW-1185">Reference proteome</keyword>
<dbReference type="Gene3D" id="3.90.550.10">
    <property type="entry name" value="Spore Coat Polysaccharide Biosynthesis Protein SpsA, Chain A"/>
    <property type="match status" value="1"/>
</dbReference>
<dbReference type="PANTHER" id="PTHR22916:SF3">
    <property type="entry name" value="UDP-GLCNAC:BETAGAL BETA-1,3-N-ACETYLGLUCOSAMINYLTRANSFERASE-LIKE PROTEIN 1"/>
    <property type="match status" value="1"/>
</dbReference>
<organism evidence="2 3">
    <name type="scientific">Nonlabens agnitus</name>
    <dbReference type="NCBI Taxonomy" id="870484"/>
    <lineage>
        <taxon>Bacteria</taxon>
        <taxon>Pseudomonadati</taxon>
        <taxon>Bacteroidota</taxon>
        <taxon>Flavobacteriia</taxon>
        <taxon>Flavobacteriales</taxon>
        <taxon>Flavobacteriaceae</taxon>
        <taxon>Nonlabens</taxon>
    </lineage>
</organism>
<feature type="domain" description="Glycosyltransferase 2-like" evidence="1">
    <location>
        <begin position="5"/>
        <end position="146"/>
    </location>
</feature>
<dbReference type="Pfam" id="PF00535">
    <property type="entry name" value="Glycos_transf_2"/>
    <property type="match status" value="1"/>
</dbReference>
<dbReference type="RefSeq" id="WP_105983486.1">
    <property type="nucleotide sequence ID" value="NZ_MQUC01000003.1"/>
</dbReference>
<dbReference type="CDD" id="cd00761">
    <property type="entry name" value="Glyco_tranf_GTA_type"/>
    <property type="match status" value="1"/>
</dbReference>
<dbReference type="OrthoDB" id="9815829at2"/>
<dbReference type="EMBL" id="MQUC01000003">
    <property type="protein sequence ID" value="PRP67786.1"/>
    <property type="molecule type" value="Genomic_DNA"/>
</dbReference>
<dbReference type="InterPro" id="IPR029044">
    <property type="entry name" value="Nucleotide-diphossugar_trans"/>
</dbReference>
<evidence type="ECO:0000313" key="3">
    <source>
        <dbReference type="Proteomes" id="UP000239532"/>
    </source>
</evidence>
<evidence type="ECO:0000313" key="2">
    <source>
        <dbReference type="EMBL" id="PRP67786.1"/>
    </source>
</evidence>
<protein>
    <submittedName>
        <fullName evidence="2">Glycosyl transferase family 2</fullName>
    </submittedName>
</protein>
<accession>A0A2S9WWN0</accession>
<comment type="caution">
    <text evidence="2">The sequence shown here is derived from an EMBL/GenBank/DDBJ whole genome shotgun (WGS) entry which is preliminary data.</text>
</comment>
<sequence>MDLVSVIIPVYNNSKTLDQTLDSILKQDYRPIEIIIVDDQSSDGSYAFAKAYSQQNQQQDINFIVQQNPANMGAGFTRNEALKHATGRYIAFLDADDLWKPHKLMTQLKAMKSSDRSVCYSAYEIFDEHSSKPIAIQRVFEKLTFEKLHKTNYLGNLTGIYDVKVIGKISISNMRKRQDWSMWLDVLKKGGPAIGIQEPLASYRLGDGLSSSKLDLIKYNFTVYRDHLGYGFVKSCWCMLLFSFEQFFVKNRMRHKINN</sequence>